<evidence type="ECO:0000313" key="1">
    <source>
        <dbReference type="EMBL" id="VFB13503.1"/>
    </source>
</evidence>
<evidence type="ECO:0000313" key="2">
    <source>
        <dbReference type="Proteomes" id="UP000396835"/>
    </source>
</evidence>
<name>A0A449I1Y8_9BACE</name>
<dbReference type="EMBL" id="CAACYH010000004">
    <property type="protein sequence ID" value="VFB13503.1"/>
    <property type="molecule type" value="Genomic_DNA"/>
</dbReference>
<accession>A0A449I1Y8</accession>
<sequence>MERIYPQANRTVCPLGFRSGNTDPHKCTGWLRDSQKFNK</sequence>
<proteinExistence type="predicted"/>
<gene>
    <name evidence="1" type="ORF">NCTC7812_01027</name>
</gene>
<dbReference type="Proteomes" id="UP000396835">
    <property type="component" value="Unassembled WGS sequence"/>
</dbReference>
<reference evidence="1 2" key="1">
    <citation type="submission" date="2019-02" db="EMBL/GenBank/DDBJ databases">
        <authorList>
            <consortium name="Pathogen Informatics"/>
        </authorList>
    </citation>
    <scope>NUCLEOTIDE SEQUENCE [LARGE SCALE GENOMIC DNA]</scope>
    <source>
        <strain evidence="1 2">3012STDY7078512</strain>
    </source>
</reference>
<organism evidence="1 2">
    <name type="scientific">Prevotella heparinolytica</name>
    <dbReference type="NCBI Taxonomy" id="28113"/>
    <lineage>
        <taxon>Bacteria</taxon>
        <taxon>Pseudomonadati</taxon>
        <taxon>Bacteroidota</taxon>
        <taxon>Bacteroidia</taxon>
        <taxon>Bacteroidales</taxon>
        <taxon>Bacteroidaceae</taxon>
        <taxon>Bacteroides</taxon>
    </lineage>
</organism>
<dbReference type="AlphaFoldDB" id="A0A449I1Y8"/>
<protein>
    <submittedName>
        <fullName evidence="1">Uncharacterized protein</fullName>
    </submittedName>
</protein>